<keyword evidence="5 12" id="KW-1133">Transmembrane helix</keyword>
<dbReference type="PANTHER" id="PTHR11866:SF16">
    <property type="entry name" value="PROSTAGLANDIN E2 RECEPTOR EP4 SUBTYPE-LIKE PROTEIN"/>
    <property type="match status" value="1"/>
</dbReference>
<evidence type="ECO:0000256" key="6">
    <source>
        <dbReference type="ARBA" id="ARBA00023040"/>
    </source>
</evidence>
<evidence type="ECO:0000256" key="7">
    <source>
        <dbReference type="ARBA" id="ARBA00023136"/>
    </source>
</evidence>
<feature type="domain" description="G-protein coupled receptors family 1 profile" evidence="13">
    <location>
        <begin position="37"/>
        <end position="302"/>
    </location>
</feature>
<organism evidence="14 15">
    <name type="scientific">Nesidiocoris tenuis</name>
    <dbReference type="NCBI Taxonomy" id="355587"/>
    <lineage>
        <taxon>Eukaryota</taxon>
        <taxon>Metazoa</taxon>
        <taxon>Ecdysozoa</taxon>
        <taxon>Arthropoda</taxon>
        <taxon>Hexapoda</taxon>
        <taxon>Insecta</taxon>
        <taxon>Pterygota</taxon>
        <taxon>Neoptera</taxon>
        <taxon>Paraneoptera</taxon>
        <taxon>Hemiptera</taxon>
        <taxon>Heteroptera</taxon>
        <taxon>Panheteroptera</taxon>
        <taxon>Cimicomorpha</taxon>
        <taxon>Miridae</taxon>
        <taxon>Dicyphina</taxon>
        <taxon>Nesidiocoris</taxon>
    </lineage>
</organism>
<comment type="similarity">
    <text evidence="2 11">Belongs to the G-protein coupled receptor 1 family.</text>
</comment>
<comment type="subcellular location">
    <subcellularLocation>
        <location evidence="1">Cell membrane</location>
        <topology evidence="1">Multi-pass membrane protein</topology>
    </subcellularLocation>
</comment>
<evidence type="ECO:0000256" key="9">
    <source>
        <dbReference type="ARBA" id="ARBA00023180"/>
    </source>
</evidence>
<sequence>MAMVMNSTLPSVQMHTARSQIGLKSFANSVYILGIVNNFAALGYLYGSESAPKNLRHSLMLKSLAFNDLLAVLGMWIQMNSALVFPSIKKTRWFCIIRVIWRSFGLGSGCIVCVMAVDRWIALTRPFFYQKYITAGHIKKAILGLWLTDFGLVCLPFFGFGLYYRADKLECVRYKHADSPVEKAYALLYMVFGTLLCCCLVVCNIAVMRSLTTQKKAQAKNKKVLIRRISKNQDLTASACTNEEVAFARLMVLLCGVFLVCWLPQVITVPVALMIGQANCNWFINLADIILAIHFVINPYFYVLQKWKWLTGLCKRKVNSRGNSVKTTTNEDLVTL</sequence>
<evidence type="ECO:0000256" key="1">
    <source>
        <dbReference type="ARBA" id="ARBA00004651"/>
    </source>
</evidence>
<keyword evidence="15" id="KW-1185">Reference proteome</keyword>
<feature type="transmembrane region" description="Helical" evidence="12">
    <location>
        <begin position="99"/>
        <end position="121"/>
    </location>
</feature>
<feature type="transmembrane region" description="Helical" evidence="12">
    <location>
        <begin position="250"/>
        <end position="276"/>
    </location>
</feature>
<evidence type="ECO:0000313" key="14">
    <source>
        <dbReference type="EMBL" id="BES93364.1"/>
    </source>
</evidence>
<evidence type="ECO:0000256" key="11">
    <source>
        <dbReference type="RuleBase" id="RU000688"/>
    </source>
</evidence>
<feature type="transmembrane region" description="Helical" evidence="12">
    <location>
        <begin position="184"/>
        <end position="207"/>
    </location>
</feature>
<evidence type="ECO:0000256" key="5">
    <source>
        <dbReference type="ARBA" id="ARBA00022989"/>
    </source>
</evidence>
<dbReference type="Gene3D" id="1.20.1070.10">
    <property type="entry name" value="Rhodopsin 7-helix transmembrane proteins"/>
    <property type="match status" value="1"/>
</dbReference>
<dbReference type="InterPro" id="IPR000276">
    <property type="entry name" value="GPCR_Rhodpsn"/>
</dbReference>
<protein>
    <submittedName>
        <fullName evidence="14">7 transmembrane receptor (Rhodopsin family)</fullName>
    </submittedName>
</protein>
<feature type="transmembrane region" description="Helical" evidence="12">
    <location>
        <begin position="29"/>
        <end position="47"/>
    </location>
</feature>
<feature type="transmembrane region" description="Helical" evidence="12">
    <location>
        <begin position="282"/>
        <end position="303"/>
    </location>
</feature>
<dbReference type="SUPFAM" id="SSF81321">
    <property type="entry name" value="Family A G protein-coupled receptor-like"/>
    <property type="match status" value="1"/>
</dbReference>
<keyword evidence="6 11" id="KW-0297">G-protein coupled receptor</keyword>
<evidence type="ECO:0000313" key="15">
    <source>
        <dbReference type="Proteomes" id="UP001307889"/>
    </source>
</evidence>
<dbReference type="Proteomes" id="UP001307889">
    <property type="component" value="Chromosome 4"/>
</dbReference>
<keyword evidence="9" id="KW-0325">Glycoprotein</keyword>
<evidence type="ECO:0000256" key="8">
    <source>
        <dbReference type="ARBA" id="ARBA00023170"/>
    </source>
</evidence>
<name>A0ABN7APK8_9HEMI</name>
<keyword evidence="7 12" id="KW-0472">Membrane</keyword>
<dbReference type="PROSITE" id="PS50262">
    <property type="entry name" value="G_PROTEIN_RECEP_F1_2"/>
    <property type="match status" value="1"/>
</dbReference>
<dbReference type="PRINTS" id="PR00237">
    <property type="entry name" value="GPCRRHODOPSN"/>
</dbReference>
<evidence type="ECO:0000259" key="13">
    <source>
        <dbReference type="PROSITE" id="PS50262"/>
    </source>
</evidence>
<accession>A0ABN7APK8</accession>
<evidence type="ECO:0000256" key="2">
    <source>
        <dbReference type="ARBA" id="ARBA00010663"/>
    </source>
</evidence>
<dbReference type="InterPro" id="IPR008365">
    <property type="entry name" value="Prostanoid_rcpt"/>
</dbReference>
<proteinExistence type="inferred from homology"/>
<dbReference type="InterPro" id="IPR017452">
    <property type="entry name" value="GPCR_Rhodpsn_7TM"/>
</dbReference>
<reference evidence="14 15" key="1">
    <citation type="submission" date="2023-09" db="EMBL/GenBank/DDBJ databases">
        <title>Nesidiocoris tenuis whole genome shotgun sequence.</title>
        <authorList>
            <person name="Shibata T."/>
            <person name="Shimoda M."/>
            <person name="Kobayashi T."/>
            <person name="Uehara T."/>
        </authorList>
    </citation>
    <scope>NUCLEOTIDE SEQUENCE [LARGE SCALE GENOMIC DNA]</scope>
    <source>
        <strain evidence="14 15">Japan</strain>
    </source>
</reference>
<dbReference type="PANTHER" id="PTHR11866">
    <property type="entry name" value="G-PROTEIN COUPLED RECEPTOR FAMILY 1 MEMBER"/>
    <property type="match status" value="1"/>
</dbReference>
<feature type="transmembrane region" description="Helical" evidence="12">
    <location>
        <begin position="142"/>
        <end position="164"/>
    </location>
</feature>
<keyword evidence="4 11" id="KW-0812">Transmembrane</keyword>
<evidence type="ECO:0000256" key="12">
    <source>
        <dbReference type="SAM" id="Phobius"/>
    </source>
</evidence>
<keyword evidence="10 11" id="KW-0807">Transducer</keyword>
<keyword evidence="3" id="KW-1003">Cell membrane</keyword>
<evidence type="ECO:0000256" key="3">
    <source>
        <dbReference type="ARBA" id="ARBA00022475"/>
    </source>
</evidence>
<gene>
    <name evidence="14" type="ORF">NTJ_06173</name>
</gene>
<dbReference type="EMBL" id="AP028912">
    <property type="protein sequence ID" value="BES93364.1"/>
    <property type="molecule type" value="Genomic_DNA"/>
</dbReference>
<keyword evidence="8 11" id="KW-0675">Receptor</keyword>
<dbReference type="PROSITE" id="PS00237">
    <property type="entry name" value="G_PROTEIN_RECEP_F1_1"/>
    <property type="match status" value="1"/>
</dbReference>
<dbReference type="Pfam" id="PF00001">
    <property type="entry name" value="7tm_1"/>
    <property type="match status" value="1"/>
</dbReference>
<evidence type="ECO:0000256" key="4">
    <source>
        <dbReference type="ARBA" id="ARBA00022692"/>
    </source>
</evidence>
<evidence type="ECO:0000256" key="10">
    <source>
        <dbReference type="ARBA" id="ARBA00023224"/>
    </source>
</evidence>